<comment type="caution">
    <text evidence="1">The sequence shown here is derived from an EMBL/GenBank/DDBJ whole genome shotgun (WGS) entry which is preliminary data.</text>
</comment>
<dbReference type="EMBL" id="FAUW01000002">
    <property type="protein sequence ID" value="CUU79351.1"/>
    <property type="molecule type" value="Genomic_DNA"/>
</dbReference>
<protein>
    <submittedName>
        <fullName evidence="1">Cpp20</fullName>
    </submittedName>
</protein>
<proteinExistence type="predicted"/>
<organism evidence="1 2">
    <name type="scientific">Campylobacter hyointestinalis subsp. hyointestinalis</name>
    <dbReference type="NCBI Taxonomy" id="91352"/>
    <lineage>
        <taxon>Bacteria</taxon>
        <taxon>Pseudomonadati</taxon>
        <taxon>Campylobacterota</taxon>
        <taxon>Epsilonproteobacteria</taxon>
        <taxon>Campylobacterales</taxon>
        <taxon>Campylobacteraceae</taxon>
        <taxon>Campylobacter</taxon>
    </lineage>
</organism>
<name>A0A9W5AQ01_CAMHY</name>
<evidence type="ECO:0000313" key="1">
    <source>
        <dbReference type="EMBL" id="CUU79351.1"/>
    </source>
</evidence>
<evidence type="ECO:0000313" key="2">
    <source>
        <dbReference type="Proteomes" id="UP000052257"/>
    </source>
</evidence>
<dbReference type="AlphaFoldDB" id="A0A9W5AQ01"/>
<gene>
    <name evidence="1" type="ORF">ERS739220_01063</name>
</gene>
<dbReference type="RefSeq" id="WP_059431092.1">
    <property type="nucleotide sequence ID" value="NZ_FAUW01000002.1"/>
</dbReference>
<dbReference type="Proteomes" id="UP000052257">
    <property type="component" value="Unassembled WGS sequence"/>
</dbReference>
<sequence>MPYQNNEEQIEIKEIELPFKIVVKNIDGLSKNNKKVINLGSYENKEVGELLNTLKIIDLLEQQRSKEKMEFCNEYIEFNIVTQDKEIPLNIKLGEGNFTKGIDHLIKIGSLELKENTINSLNPETKATLNKFLNPKIDKKILDNLLNGGLKAAEIISEPLDKNLTQFITEFYKTYTNALEIKKGSKSEINKNKDSKKDEEIKSKGQIKTKEYFLNKFSDFFKKKLSSKKIEKERTNEKSLSKSIH</sequence>
<accession>A0A9W5AQ01</accession>
<reference evidence="1 2" key="1">
    <citation type="submission" date="2015-11" db="EMBL/GenBank/DDBJ databases">
        <authorList>
            <consortium name="Pathogen Informatics"/>
        </authorList>
    </citation>
    <scope>NUCLEOTIDE SEQUENCE [LARGE SCALE GENOMIC DNA]</scope>
    <source>
        <strain evidence="1 2">006A-0191</strain>
    </source>
</reference>